<evidence type="ECO:0000256" key="2">
    <source>
        <dbReference type="PROSITE-ProRule" id="PRU00335"/>
    </source>
</evidence>
<dbReference type="AlphaFoldDB" id="D1PNM7"/>
<dbReference type="Proteomes" id="UP000003438">
    <property type="component" value="Unassembled WGS sequence"/>
</dbReference>
<dbReference type="EMBL" id="ACBY02000023">
    <property type="protein sequence ID" value="EFB76162.1"/>
    <property type="molecule type" value="Genomic_DNA"/>
</dbReference>
<accession>D1PNM7</accession>
<dbReference type="HOGENOM" id="CLU_087539_0_3_9"/>
<dbReference type="PANTHER" id="PTHR43479">
    <property type="entry name" value="ACREF/ENVCD OPERON REPRESSOR-RELATED"/>
    <property type="match status" value="1"/>
</dbReference>
<reference evidence="4" key="1">
    <citation type="submission" date="2009-12" db="EMBL/GenBank/DDBJ databases">
        <authorList>
            <person name="Weinstock G."/>
            <person name="Sodergren E."/>
            <person name="Clifton S."/>
            <person name="Fulton L."/>
            <person name="Fulton B."/>
            <person name="Courtney L."/>
            <person name="Fronick C."/>
            <person name="Harrison M."/>
            <person name="Strong C."/>
            <person name="Farmer C."/>
            <person name="Delahaunty K."/>
            <person name="Markovic C."/>
            <person name="Hall O."/>
            <person name="Minx P."/>
            <person name="Tomlinson C."/>
            <person name="Mitreva M."/>
            <person name="Nelson J."/>
            <person name="Hou S."/>
            <person name="Wollam A."/>
            <person name="Pepin K.H."/>
            <person name="Johnson M."/>
            <person name="Bhonagiri V."/>
            <person name="Nash W.E."/>
            <person name="Warren W."/>
            <person name="Chinwalla A."/>
            <person name="Mardis E.R."/>
            <person name="Wilson R.K."/>
        </authorList>
    </citation>
    <scope>NUCLEOTIDE SEQUENCE [LARGE SCALE GENOMIC DNA]</scope>
    <source>
        <strain evidence="4">DSM 15176</strain>
    </source>
</reference>
<dbReference type="GO" id="GO:0003677">
    <property type="term" value="F:DNA binding"/>
    <property type="evidence" value="ECO:0007669"/>
    <property type="project" value="UniProtKB-UniRule"/>
</dbReference>
<dbReference type="eggNOG" id="COG1309">
    <property type="taxonomic scope" value="Bacteria"/>
</dbReference>
<dbReference type="STRING" id="411471.SUBVAR_05948"/>
<dbReference type="OrthoDB" id="9810250at2"/>
<evidence type="ECO:0000259" key="3">
    <source>
        <dbReference type="PROSITE" id="PS50977"/>
    </source>
</evidence>
<keyword evidence="1 2" id="KW-0238">DNA-binding</keyword>
<dbReference type="InterPro" id="IPR050624">
    <property type="entry name" value="HTH-type_Tx_Regulator"/>
</dbReference>
<keyword evidence="5" id="KW-1185">Reference proteome</keyword>
<dbReference type="InterPro" id="IPR001647">
    <property type="entry name" value="HTH_TetR"/>
</dbReference>
<dbReference type="InterPro" id="IPR039532">
    <property type="entry name" value="TetR_C_Firmicutes"/>
</dbReference>
<feature type="domain" description="HTH tetR-type" evidence="3">
    <location>
        <begin position="41"/>
        <end position="101"/>
    </location>
</feature>
<dbReference type="Pfam" id="PF00440">
    <property type="entry name" value="TetR_N"/>
    <property type="match status" value="1"/>
</dbReference>
<sequence length="217" mass="24524">MKKLDIYVKKRYALCIKPCPKYPGKVVHAMNAKGDANRSVRMTKQRLYQALISLLQKKDLREITVRELTELAGISRGTFYFHYADIYALMEQMEAAQLDHLCELMDALVPNISQDDVPPALVALFHYLNDNPDVCRALYGKSWESEFTRSAKEMIAKRCLGQLTPDGGTPRQQYLLAFAINGCFGSIAAWQTAGYQPSPDEMAAITWQAIRAVKELL</sequence>
<dbReference type="Gene3D" id="1.10.357.10">
    <property type="entry name" value="Tetracycline Repressor, domain 2"/>
    <property type="match status" value="1"/>
</dbReference>
<name>D1PNM7_9FIRM</name>
<dbReference type="SUPFAM" id="SSF46689">
    <property type="entry name" value="Homeodomain-like"/>
    <property type="match status" value="1"/>
</dbReference>
<gene>
    <name evidence="4" type="ORF">SUBVAR_05948</name>
</gene>
<evidence type="ECO:0000256" key="1">
    <source>
        <dbReference type="ARBA" id="ARBA00023125"/>
    </source>
</evidence>
<protein>
    <submittedName>
        <fullName evidence="4">Transcriptional regulator, TetR family</fullName>
    </submittedName>
</protein>
<feature type="DNA-binding region" description="H-T-H motif" evidence="2">
    <location>
        <begin position="64"/>
        <end position="83"/>
    </location>
</feature>
<comment type="caution">
    <text evidence="4">The sequence shown here is derived from an EMBL/GenBank/DDBJ whole genome shotgun (WGS) entry which is preliminary data.</text>
</comment>
<dbReference type="PANTHER" id="PTHR43479:SF11">
    <property type="entry name" value="ACREF_ENVCD OPERON REPRESSOR-RELATED"/>
    <property type="match status" value="1"/>
</dbReference>
<evidence type="ECO:0000313" key="5">
    <source>
        <dbReference type="Proteomes" id="UP000003438"/>
    </source>
</evidence>
<organism evidence="4 5">
    <name type="scientific">Subdoligranulum variabile DSM 15176</name>
    <dbReference type="NCBI Taxonomy" id="411471"/>
    <lineage>
        <taxon>Bacteria</taxon>
        <taxon>Bacillati</taxon>
        <taxon>Bacillota</taxon>
        <taxon>Clostridia</taxon>
        <taxon>Eubacteriales</taxon>
        <taxon>Oscillospiraceae</taxon>
        <taxon>Subdoligranulum</taxon>
    </lineage>
</organism>
<evidence type="ECO:0000313" key="4">
    <source>
        <dbReference type="EMBL" id="EFB76162.1"/>
    </source>
</evidence>
<dbReference type="InterPro" id="IPR009057">
    <property type="entry name" value="Homeodomain-like_sf"/>
</dbReference>
<dbReference type="Pfam" id="PF14278">
    <property type="entry name" value="TetR_C_8"/>
    <property type="match status" value="1"/>
</dbReference>
<proteinExistence type="predicted"/>
<dbReference type="PROSITE" id="PS50977">
    <property type="entry name" value="HTH_TETR_2"/>
    <property type="match status" value="1"/>
</dbReference>